<dbReference type="OrthoDB" id="9797506at2"/>
<dbReference type="EMBL" id="CAUI01000019">
    <property type="protein sequence ID" value="CCU79743.1"/>
    <property type="molecule type" value="Genomic_DNA"/>
</dbReference>
<dbReference type="InParanoid" id="M5E2B5"/>
<dbReference type="Proteomes" id="UP000012063">
    <property type="component" value="Unassembled WGS sequence"/>
</dbReference>
<dbReference type="SUPFAM" id="SSF49777">
    <property type="entry name" value="PEBP-like"/>
    <property type="match status" value="1"/>
</dbReference>
<evidence type="ECO:0000313" key="1">
    <source>
        <dbReference type="EMBL" id="CCU79743.1"/>
    </source>
</evidence>
<keyword evidence="2" id="KW-1185">Reference proteome</keyword>
<gene>
    <name evidence="1" type="ORF">HSACCH_01567</name>
</gene>
<dbReference type="PANTHER" id="PTHR30289:SF1">
    <property type="entry name" value="PEBP (PHOSPHATIDYLETHANOLAMINE-BINDING PROTEIN) FAMILY PROTEIN"/>
    <property type="match status" value="1"/>
</dbReference>
<organism evidence="1 2">
    <name type="scientific">Halanaerobium saccharolyticum subsp. saccharolyticum DSM 6643</name>
    <dbReference type="NCBI Taxonomy" id="1293054"/>
    <lineage>
        <taxon>Bacteria</taxon>
        <taxon>Bacillati</taxon>
        <taxon>Bacillota</taxon>
        <taxon>Clostridia</taxon>
        <taxon>Halanaerobiales</taxon>
        <taxon>Halanaerobiaceae</taxon>
        <taxon>Halanaerobium</taxon>
    </lineage>
</organism>
<evidence type="ECO:0008006" key="3">
    <source>
        <dbReference type="Google" id="ProtNLM"/>
    </source>
</evidence>
<dbReference type="NCBIfam" id="TIGR00481">
    <property type="entry name" value="YbhB/YbcL family Raf kinase inhibitor-like protein"/>
    <property type="match status" value="1"/>
</dbReference>
<dbReference type="InterPro" id="IPR008914">
    <property type="entry name" value="PEBP"/>
</dbReference>
<name>M5E2B5_9FIRM</name>
<dbReference type="Pfam" id="PF01161">
    <property type="entry name" value="PBP"/>
    <property type="match status" value="1"/>
</dbReference>
<dbReference type="CDD" id="cd00865">
    <property type="entry name" value="PEBP_bact_arch"/>
    <property type="match status" value="1"/>
</dbReference>
<dbReference type="PANTHER" id="PTHR30289">
    <property type="entry name" value="UNCHARACTERIZED PROTEIN YBCL-RELATED"/>
    <property type="match status" value="1"/>
</dbReference>
<dbReference type="AlphaFoldDB" id="M5E2B5"/>
<dbReference type="Gene3D" id="3.90.280.10">
    <property type="entry name" value="PEBP-like"/>
    <property type="match status" value="1"/>
</dbReference>
<dbReference type="RefSeq" id="WP_005489062.1">
    <property type="nucleotide sequence ID" value="NZ_CAUI01000019.1"/>
</dbReference>
<dbReference type="InterPro" id="IPR036610">
    <property type="entry name" value="PEBP-like_sf"/>
</dbReference>
<reference evidence="2" key="1">
    <citation type="journal article" date="2013" name="Genome Announc.">
        <title>Genome Sequence of Halanaerobium saccharolyticum subsp. saccharolyticum Strain DSM 6643T, a Halophilic Hydrogen-Producing Bacterium.</title>
        <authorList>
            <person name="Kivisto A."/>
            <person name="Larjo A."/>
            <person name="Ciranna A."/>
            <person name="Santala V."/>
            <person name="Roos C."/>
            <person name="Karp M."/>
        </authorList>
    </citation>
    <scope>NUCLEOTIDE SEQUENCE [LARGE SCALE GENOMIC DNA]</scope>
    <source>
        <strain evidence="2">DSM 6643</strain>
    </source>
</reference>
<evidence type="ECO:0000313" key="2">
    <source>
        <dbReference type="Proteomes" id="UP000012063"/>
    </source>
</evidence>
<dbReference type="FunCoup" id="M5E2B5">
    <property type="interactions" value="40"/>
</dbReference>
<proteinExistence type="predicted"/>
<sequence length="163" mass="18168">MCAERADLKIISDFSYDNQVDSRYTAIGENISPPLRIENLDEDADTLAIVLNDADAEIERTTHWLIWNIPAVIDNIQGNIPMNLKKVPELDGAYQGKNDFGDIGYRGPALASSTFEKPHTYRLIVYVLDQAIELEPGAGEKELLEAMKGKIIQKGFLSGNYQP</sequence>
<dbReference type="STRING" id="1293054.HSACCH_01567"/>
<dbReference type="eggNOG" id="COG1881">
    <property type="taxonomic scope" value="Bacteria"/>
</dbReference>
<accession>M5E2B5</accession>
<protein>
    <recommendedName>
        <fullName evidence="3">PBP family phospholipid-binding protein</fullName>
    </recommendedName>
</protein>
<comment type="caution">
    <text evidence="1">The sequence shown here is derived from an EMBL/GenBank/DDBJ whole genome shotgun (WGS) entry which is preliminary data.</text>
</comment>
<dbReference type="InterPro" id="IPR005247">
    <property type="entry name" value="YbhB_YbcL/LppC-like"/>
</dbReference>